<keyword evidence="1" id="KW-0812">Transmembrane</keyword>
<dbReference type="RefSeq" id="WP_010056620.1">
    <property type="nucleotide sequence ID" value="NZ_CP006986.1"/>
</dbReference>
<dbReference type="Proteomes" id="UP000027180">
    <property type="component" value="Chromosome"/>
</dbReference>
<keyword evidence="1" id="KW-0472">Membrane</keyword>
<name>A0A060I2L0_RHIET</name>
<gene>
    <name evidence="2" type="ORF">IE4771_CH00545</name>
</gene>
<keyword evidence="1" id="KW-1133">Transmembrane helix</keyword>
<accession>A0A060I2L0</accession>
<evidence type="ECO:0000313" key="3">
    <source>
        <dbReference type="Proteomes" id="UP000027180"/>
    </source>
</evidence>
<proteinExistence type="predicted"/>
<evidence type="ECO:0000256" key="1">
    <source>
        <dbReference type="SAM" id="Phobius"/>
    </source>
</evidence>
<dbReference type="AlphaFoldDB" id="A0A060I2L0"/>
<dbReference type="KEGG" id="rei:IE4771_CH00545"/>
<dbReference type="HOGENOM" id="CLU_2289336_0_0_5"/>
<feature type="transmembrane region" description="Helical" evidence="1">
    <location>
        <begin position="40"/>
        <end position="70"/>
    </location>
</feature>
<reference evidence="2 3" key="1">
    <citation type="submission" date="2013-12" db="EMBL/GenBank/DDBJ databases">
        <title>Complete genome sequence of Rhizobium etli bv. mimosae IE4771.</title>
        <authorList>
            <person name="Bustos P."/>
            <person name="Santamaria R.I."/>
            <person name="Lozano L."/>
            <person name="Ormeno-Orrillo E."/>
            <person name="Rogel M.A."/>
            <person name="Romero D."/>
            <person name="Cevallos M.A."/>
            <person name="Martinez-Romero E."/>
            <person name="Gonzalez V."/>
        </authorList>
    </citation>
    <scope>NUCLEOTIDE SEQUENCE [LARGE SCALE GENOMIC DNA]</scope>
    <source>
        <strain evidence="2 3">IE4771</strain>
    </source>
</reference>
<dbReference type="EMBL" id="CP006986">
    <property type="protein sequence ID" value="AIC25706.1"/>
    <property type="molecule type" value="Genomic_DNA"/>
</dbReference>
<feature type="transmembrane region" description="Helical" evidence="1">
    <location>
        <begin position="7"/>
        <end position="28"/>
    </location>
</feature>
<dbReference type="OrthoDB" id="8403601at2"/>
<evidence type="ECO:0000313" key="2">
    <source>
        <dbReference type="EMBL" id="AIC25706.1"/>
    </source>
</evidence>
<sequence>MKKATTLRTLALATVVAIADMFAGYLVYGDMVIRDQGGAILFAVILVAAVLLVVGLSFMTFVSFMTEFFINASGAKFFKEKTGSPFHYLLWDELRERIERA</sequence>
<protein>
    <submittedName>
        <fullName evidence="2">Uncharacterized protein</fullName>
    </submittedName>
</protein>
<organism evidence="2 3">
    <name type="scientific">Rhizobium etli bv. mimosae str. IE4771</name>
    <dbReference type="NCBI Taxonomy" id="1432050"/>
    <lineage>
        <taxon>Bacteria</taxon>
        <taxon>Pseudomonadati</taxon>
        <taxon>Pseudomonadota</taxon>
        <taxon>Alphaproteobacteria</taxon>
        <taxon>Hyphomicrobiales</taxon>
        <taxon>Rhizobiaceae</taxon>
        <taxon>Rhizobium/Agrobacterium group</taxon>
        <taxon>Rhizobium</taxon>
    </lineage>
</organism>